<evidence type="ECO:0000256" key="3">
    <source>
        <dbReference type="ARBA" id="ARBA00022801"/>
    </source>
</evidence>
<accession>A0AA44DMD5</accession>
<evidence type="ECO:0000259" key="8">
    <source>
        <dbReference type="PROSITE" id="PS51935"/>
    </source>
</evidence>
<reference evidence="9 10" key="1">
    <citation type="submission" date="2020-04" db="EMBL/GenBank/DDBJ databases">
        <authorList>
            <person name="Hitch T.C.A."/>
            <person name="Wylensek D."/>
            <person name="Clavel T."/>
        </authorList>
    </citation>
    <scope>NUCLEOTIDE SEQUENCE [LARGE SCALE GENOMIC DNA]</scope>
    <source>
        <strain evidence="9 10">Med78_4-601-WT-2</strain>
    </source>
</reference>
<dbReference type="GO" id="GO:0008234">
    <property type="term" value="F:cysteine-type peptidase activity"/>
    <property type="evidence" value="ECO:0007669"/>
    <property type="project" value="UniProtKB-KW"/>
</dbReference>
<dbReference type="AlphaFoldDB" id="A0AA44DMD5"/>
<evidence type="ECO:0000259" key="7">
    <source>
        <dbReference type="PROSITE" id="PS51781"/>
    </source>
</evidence>
<feature type="compositionally biased region" description="Polar residues" evidence="5">
    <location>
        <begin position="185"/>
        <end position="199"/>
    </location>
</feature>
<keyword evidence="4" id="KW-0788">Thiol protease</keyword>
<feature type="region of interest" description="Disordered" evidence="5">
    <location>
        <begin position="185"/>
        <end position="252"/>
    </location>
</feature>
<feature type="domain" description="NlpC/P60" evidence="8">
    <location>
        <begin position="250"/>
        <end position="374"/>
    </location>
</feature>
<dbReference type="InterPro" id="IPR036028">
    <property type="entry name" value="SH3-like_dom_sf"/>
</dbReference>
<comment type="similarity">
    <text evidence="1">Belongs to the peptidase C40 family.</text>
</comment>
<keyword evidence="3" id="KW-0378">Hydrolase</keyword>
<dbReference type="PANTHER" id="PTHR47053">
    <property type="entry name" value="MUREIN DD-ENDOPEPTIDASE MEPH-RELATED"/>
    <property type="match status" value="1"/>
</dbReference>
<feature type="domain" description="SH3b" evidence="7">
    <location>
        <begin position="108"/>
        <end position="169"/>
    </location>
</feature>
<dbReference type="EMBL" id="JABAFD010000008">
    <property type="protein sequence ID" value="NME10397.1"/>
    <property type="molecule type" value="Genomic_DNA"/>
</dbReference>
<sequence length="374" mass="41741">MLKRKFLIPMTAIMIVSSSMSAFANDDKESTKSEDEYKKIIYKTAKVNAKRGLNIRNTPKIKDANKLYAVPKGTEFEILGQENDWYKVELKNEKSGWINSNYVDVNNKSLYISADNVNFREDKNLDSKVYKVLDENTKVEFLEDNGEWIKVKYDGKEGYIYNKYITDEKPVIKIKDEVVKEITSSSINGNTTQQTSKPQENGNIEQNNENNETDVIQNPSVNTDKPEQDINTGAENSKPEESQNPPVSNSSKQSAIVNLAYAQLGKPYVWGAEGPNSFDCSGLMTYIFKNAGSINLPRTSSQQSNFGTTVSKSNLQPGDLIFSSTDGSGGVSHVGVYVGNGEMIHAPKPGDVVKKSNINTSYWNGTYLWAKRVI</sequence>
<dbReference type="PANTHER" id="PTHR47053:SF1">
    <property type="entry name" value="MUREIN DD-ENDOPEPTIDASE MEPH-RELATED"/>
    <property type="match status" value="1"/>
</dbReference>
<feature type="compositionally biased region" description="Polar residues" evidence="5">
    <location>
        <begin position="242"/>
        <end position="252"/>
    </location>
</feature>
<dbReference type="InterPro" id="IPR038765">
    <property type="entry name" value="Papain-like_cys_pep_sf"/>
</dbReference>
<keyword evidence="2" id="KW-0645">Protease</keyword>
<dbReference type="Pfam" id="PF08239">
    <property type="entry name" value="SH3_3"/>
    <property type="match status" value="2"/>
</dbReference>
<keyword evidence="6" id="KW-0732">Signal</keyword>
<organism evidence="9 10">
    <name type="scientific">Paraclostridium bifermentans</name>
    <name type="common">Clostridium bifermentans</name>
    <dbReference type="NCBI Taxonomy" id="1490"/>
    <lineage>
        <taxon>Bacteria</taxon>
        <taxon>Bacillati</taxon>
        <taxon>Bacillota</taxon>
        <taxon>Clostridia</taxon>
        <taxon>Peptostreptococcales</taxon>
        <taxon>Peptostreptococcaceae</taxon>
        <taxon>Paraclostridium</taxon>
    </lineage>
</organism>
<dbReference type="Gene3D" id="2.30.30.40">
    <property type="entry name" value="SH3 Domains"/>
    <property type="match status" value="2"/>
</dbReference>
<dbReference type="InterPro" id="IPR051202">
    <property type="entry name" value="Peptidase_C40"/>
</dbReference>
<name>A0AA44DMD5_PARBF</name>
<evidence type="ECO:0000313" key="9">
    <source>
        <dbReference type="EMBL" id="NME10397.1"/>
    </source>
</evidence>
<evidence type="ECO:0000256" key="2">
    <source>
        <dbReference type="ARBA" id="ARBA00022670"/>
    </source>
</evidence>
<dbReference type="SUPFAM" id="SSF50044">
    <property type="entry name" value="SH3-domain"/>
    <property type="match status" value="1"/>
</dbReference>
<dbReference type="SUPFAM" id="SSF54001">
    <property type="entry name" value="Cysteine proteinases"/>
    <property type="match status" value="1"/>
</dbReference>
<dbReference type="InterPro" id="IPR000064">
    <property type="entry name" value="NLP_P60_dom"/>
</dbReference>
<feature type="compositionally biased region" description="Polar residues" evidence="5">
    <location>
        <begin position="213"/>
        <end position="235"/>
    </location>
</feature>
<protein>
    <submittedName>
        <fullName evidence="9">SH3 domain-containing protein</fullName>
    </submittedName>
</protein>
<dbReference type="PROSITE" id="PS51781">
    <property type="entry name" value="SH3B"/>
    <property type="match status" value="2"/>
</dbReference>
<feature type="compositionally biased region" description="Low complexity" evidence="5">
    <location>
        <begin position="200"/>
        <end position="210"/>
    </location>
</feature>
<dbReference type="PROSITE" id="PS51935">
    <property type="entry name" value="NLPC_P60"/>
    <property type="match status" value="1"/>
</dbReference>
<comment type="caution">
    <text evidence="9">The sequence shown here is derived from an EMBL/GenBank/DDBJ whole genome shotgun (WGS) entry which is preliminary data.</text>
</comment>
<proteinExistence type="inferred from homology"/>
<dbReference type="Pfam" id="PF00877">
    <property type="entry name" value="NLPC_P60"/>
    <property type="match status" value="1"/>
</dbReference>
<gene>
    <name evidence="9" type="ORF">HF875_12750</name>
</gene>
<dbReference type="SMART" id="SM00287">
    <property type="entry name" value="SH3b"/>
    <property type="match status" value="2"/>
</dbReference>
<feature type="signal peptide" evidence="6">
    <location>
        <begin position="1"/>
        <end position="24"/>
    </location>
</feature>
<feature type="domain" description="SH3b" evidence="7">
    <location>
        <begin position="42"/>
        <end position="107"/>
    </location>
</feature>
<evidence type="ECO:0000256" key="4">
    <source>
        <dbReference type="ARBA" id="ARBA00022807"/>
    </source>
</evidence>
<evidence type="ECO:0000313" key="10">
    <source>
        <dbReference type="Proteomes" id="UP000573963"/>
    </source>
</evidence>
<dbReference type="Proteomes" id="UP000573963">
    <property type="component" value="Unassembled WGS sequence"/>
</dbReference>
<evidence type="ECO:0000256" key="5">
    <source>
        <dbReference type="SAM" id="MobiDB-lite"/>
    </source>
</evidence>
<evidence type="ECO:0000256" key="6">
    <source>
        <dbReference type="SAM" id="SignalP"/>
    </source>
</evidence>
<dbReference type="Gene3D" id="3.90.1720.10">
    <property type="entry name" value="endopeptidase domain like (from Nostoc punctiforme)"/>
    <property type="match status" value="1"/>
</dbReference>
<dbReference type="GO" id="GO:0006508">
    <property type="term" value="P:proteolysis"/>
    <property type="evidence" value="ECO:0007669"/>
    <property type="project" value="UniProtKB-KW"/>
</dbReference>
<feature type="chain" id="PRO_5041390680" evidence="6">
    <location>
        <begin position="25"/>
        <end position="374"/>
    </location>
</feature>
<evidence type="ECO:0000256" key="1">
    <source>
        <dbReference type="ARBA" id="ARBA00007074"/>
    </source>
</evidence>
<dbReference type="InterPro" id="IPR003646">
    <property type="entry name" value="SH3-like_bac-type"/>
</dbReference>
<dbReference type="RefSeq" id="WP_168932467.1">
    <property type="nucleotide sequence ID" value="NZ_JABAFD010000008.1"/>
</dbReference>